<gene>
    <name evidence="1" type="ORF">DPBNPPHM_01029</name>
</gene>
<organism evidence="1 2">
    <name type="scientific">BD1-7 clade bacterium</name>
    <dbReference type="NCBI Taxonomy" id="2029982"/>
    <lineage>
        <taxon>Bacteria</taxon>
        <taxon>Pseudomonadati</taxon>
        <taxon>Pseudomonadota</taxon>
        <taxon>Gammaproteobacteria</taxon>
        <taxon>Cellvibrionales</taxon>
        <taxon>Spongiibacteraceae</taxon>
        <taxon>BD1-7 clade</taxon>
    </lineage>
</organism>
<evidence type="ECO:0000313" key="1">
    <source>
        <dbReference type="EMBL" id="CAA0104107.1"/>
    </source>
</evidence>
<dbReference type="AlphaFoldDB" id="A0A5S9PJV3"/>
<dbReference type="Proteomes" id="UP000434580">
    <property type="component" value="Unassembled WGS sequence"/>
</dbReference>
<proteinExistence type="predicted"/>
<dbReference type="EMBL" id="CACSII010000012">
    <property type="protein sequence ID" value="CAA0104107.1"/>
    <property type="molecule type" value="Genomic_DNA"/>
</dbReference>
<protein>
    <submittedName>
        <fullName evidence="1">Uncharacterized protein</fullName>
    </submittedName>
</protein>
<name>A0A5S9PJV3_9GAMM</name>
<reference evidence="1 2" key="1">
    <citation type="submission" date="2019-11" db="EMBL/GenBank/DDBJ databases">
        <authorList>
            <person name="Holert J."/>
        </authorList>
    </citation>
    <scope>NUCLEOTIDE SEQUENCE [LARGE SCALE GENOMIC DNA]</scope>
    <source>
        <strain evidence="1">BC5_2</strain>
    </source>
</reference>
<accession>A0A5S9PJV3</accession>
<evidence type="ECO:0000313" key="2">
    <source>
        <dbReference type="Proteomes" id="UP000434580"/>
    </source>
</evidence>
<dbReference type="OrthoDB" id="5889962at2"/>
<sequence length="159" mass="18781">MTVMLHPNKTEPKRYRVFDRETGTQKYFPLTTDGRQAAEALAGKVKENKRFKQLQRDLGINKMFRDDGLIRGMDRKYRARKGYKPYEYFSLYANRKQTEITIDCRGFDDAYNLAVDWLMEQQHIEPTHEIKLQLRKTRKLYFRSAAPEGIEPQSAILAV</sequence>